<keyword evidence="7" id="KW-0479">Metal-binding</keyword>
<evidence type="ECO:0000259" key="8">
    <source>
        <dbReference type="PROSITE" id="PS51161"/>
    </source>
</evidence>
<evidence type="ECO:0000256" key="5">
    <source>
        <dbReference type="ARBA" id="ARBA00023125"/>
    </source>
</evidence>
<gene>
    <name evidence="7" type="primary">nrdR</name>
    <name evidence="9" type="ORF">COY67_02800</name>
</gene>
<dbReference type="Pfam" id="PF22811">
    <property type="entry name" value="Zn_ribbon_NrdR"/>
    <property type="match status" value="1"/>
</dbReference>
<keyword evidence="7" id="KW-0862">Zinc</keyword>
<comment type="function">
    <text evidence="7">Negatively regulates transcription of bacterial ribonucleotide reductase nrd genes and operons by binding to NrdR-boxes.</text>
</comment>
<dbReference type="GO" id="GO:0005524">
    <property type="term" value="F:ATP binding"/>
    <property type="evidence" value="ECO:0007669"/>
    <property type="project" value="UniProtKB-UniRule"/>
</dbReference>
<dbReference type="InterPro" id="IPR003796">
    <property type="entry name" value="RNR_NrdR-like"/>
</dbReference>
<keyword evidence="1 7" id="KW-0678">Repressor</keyword>
<feature type="zinc finger region" evidence="7">
    <location>
        <begin position="3"/>
        <end position="34"/>
    </location>
</feature>
<keyword evidence="7" id="KW-0863">Zinc-finger</keyword>
<dbReference type="NCBIfam" id="TIGR00244">
    <property type="entry name" value="transcriptional regulator NrdR"/>
    <property type="match status" value="1"/>
</dbReference>
<evidence type="ECO:0000256" key="2">
    <source>
        <dbReference type="ARBA" id="ARBA00022741"/>
    </source>
</evidence>
<keyword evidence="4 7" id="KW-0805">Transcription regulation</keyword>
<evidence type="ECO:0000256" key="6">
    <source>
        <dbReference type="ARBA" id="ARBA00023163"/>
    </source>
</evidence>
<keyword evidence="6 7" id="KW-0804">Transcription</keyword>
<dbReference type="InterPro" id="IPR005144">
    <property type="entry name" value="ATP-cone_dom"/>
</dbReference>
<evidence type="ECO:0000256" key="4">
    <source>
        <dbReference type="ARBA" id="ARBA00023015"/>
    </source>
</evidence>
<dbReference type="Proteomes" id="UP000228689">
    <property type="component" value="Unassembled WGS sequence"/>
</dbReference>
<proteinExistence type="inferred from homology"/>
<evidence type="ECO:0000256" key="7">
    <source>
        <dbReference type="HAMAP-Rule" id="MF_00440"/>
    </source>
</evidence>
<dbReference type="InterPro" id="IPR055173">
    <property type="entry name" value="NrdR-like_N"/>
</dbReference>
<keyword evidence="3 7" id="KW-0067">ATP-binding</keyword>
<evidence type="ECO:0000256" key="3">
    <source>
        <dbReference type="ARBA" id="ARBA00022840"/>
    </source>
</evidence>
<sequence>MQCPLCLKKDTKVLDSRLIADGFAVRRRRECQDCSFRFSTYEEMEILNISVVKRDGRSENYSREKMARGIEKALEKRSYTSDDFKKLLNRIERDIQKLRRDEITSNKLGEIVIKQLKKFDKVAYIRFASVYYSFEDVKSFTREIKNLKIKK</sequence>
<dbReference type="EMBL" id="PFMC01000070">
    <property type="protein sequence ID" value="PIY94240.1"/>
    <property type="molecule type" value="Genomic_DNA"/>
</dbReference>
<dbReference type="GO" id="GO:0008270">
    <property type="term" value="F:zinc ion binding"/>
    <property type="evidence" value="ECO:0007669"/>
    <property type="project" value="UniProtKB-UniRule"/>
</dbReference>
<dbReference type="GO" id="GO:0003677">
    <property type="term" value="F:DNA binding"/>
    <property type="evidence" value="ECO:0007669"/>
    <property type="project" value="UniProtKB-KW"/>
</dbReference>
<dbReference type="AlphaFoldDB" id="A0A2M7RBV4"/>
<dbReference type="GO" id="GO:0045892">
    <property type="term" value="P:negative regulation of DNA-templated transcription"/>
    <property type="evidence" value="ECO:0007669"/>
    <property type="project" value="UniProtKB-UniRule"/>
</dbReference>
<evidence type="ECO:0000313" key="9">
    <source>
        <dbReference type="EMBL" id="PIY94240.1"/>
    </source>
</evidence>
<organism evidence="9 10">
    <name type="scientific">Candidatus Komeilibacteria bacterium CG_4_10_14_0_8_um_filter_37_78</name>
    <dbReference type="NCBI Taxonomy" id="1974471"/>
    <lineage>
        <taxon>Bacteria</taxon>
        <taxon>Candidatus Komeiliibacteriota</taxon>
    </lineage>
</organism>
<dbReference type="PROSITE" id="PS51161">
    <property type="entry name" value="ATP_CONE"/>
    <property type="match status" value="1"/>
</dbReference>
<dbReference type="HAMAP" id="MF_00440">
    <property type="entry name" value="NrdR"/>
    <property type="match status" value="1"/>
</dbReference>
<comment type="cofactor">
    <cofactor evidence="7">
        <name>Zn(2+)</name>
        <dbReference type="ChEBI" id="CHEBI:29105"/>
    </cofactor>
    <text evidence="7">Binds 1 zinc ion.</text>
</comment>
<keyword evidence="5 7" id="KW-0238">DNA-binding</keyword>
<comment type="similarity">
    <text evidence="7">Belongs to the NrdR family.</text>
</comment>
<keyword evidence="2 7" id="KW-0547">Nucleotide-binding</keyword>
<name>A0A2M7RBV4_9BACT</name>
<reference evidence="10" key="1">
    <citation type="submission" date="2017-09" db="EMBL/GenBank/DDBJ databases">
        <title>Depth-based differentiation of microbial function through sediment-hosted aquifers and enrichment of novel symbionts in the deep terrestrial subsurface.</title>
        <authorList>
            <person name="Probst A.J."/>
            <person name="Ladd B."/>
            <person name="Jarett J.K."/>
            <person name="Geller-Mcgrath D.E."/>
            <person name="Sieber C.M.K."/>
            <person name="Emerson J.B."/>
            <person name="Anantharaman K."/>
            <person name="Thomas B.C."/>
            <person name="Malmstrom R."/>
            <person name="Stieglmeier M."/>
            <person name="Klingl A."/>
            <person name="Woyke T."/>
            <person name="Ryan C.M."/>
            <person name="Banfield J.F."/>
        </authorList>
    </citation>
    <scope>NUCLEOTIDE SEQUENCE [LARGE SCALE GENOMIC DNA]</scope>
</reference>
<accession>A0A2M7RBV4</accession>
<feature type="domain" description="ATP-cone" evidence="8">
    <location>
        <begin position="49"/>
        <end position="139"/>
    </location>
</feature>
<dbReference type="PANTHER" id="PTHR30455:SF2">
    <property type="entry name" value="TRANSCRIPTIONAL REPRESSOR NRDR"/>
    <property type="match status" value="1"/>
</dbReference>
<dbReference type="Pfam" id="PF03477">
    <property type="entry name" value="ATP-cone"/>
    <property type="match status" value="1"/>
</dbReference>
<evidence type="ECO:0000256" key="1">
    <source>
        <dbReference type="ARBA" id="ARBA00022491"/>
    </source>
</evidence>
<protein>
    <recommendedName>
        <fullName evidence="7">Transcriptional repressor NrdR</fullName>
    </recommendedName>
</protein>
<dbReference type="PANTHER" id="PTHR30455">
    <property type="entry name" value="TRANSCRIPTIONAL REPRESSOR NRDR"/>
    <property type="match status" value="1"/>
</dbReference>
<evidence type="ECO:0000313" key="10">
    <source>
        <dbReference type="Proteomes" id="UP000228689"/>
    </source>
</evidence>
<comment type="caution">
    <text evidence="9">The sequence shown here is derived from an EMBL/GenBank/DDBJ whole genome shotgun (WGS) entry which is preliminary data.</text>
</comment>